<accession>A0A1H6UM11</accession>
<dbReference type="PROSITE" id="PS51257">
    <property type="entry name" value="PROKAR_LIPOPROTEIN"/>
    <property type="match status" value="1"/>
</dbReference>
<proteinExistence type="predicted"/>
<keyword evidence="2" id="KW-1185">Reference proteome</keyword>
<gene>
    <name evidence="1" type="ORF">SAMN05660918_1837</name>
</gene>
<dbReference type="AlphaFoldDB" id="A0A1H6UM11"/>
<dbReference type="STRING" id="402734.SAMN05660918_1837"/>
<sequence>MKKYLVLLALVTIISCDSDHKIPGIKIISPEEGQTFASGNNVNIKVKISDDGDSIMNEELFVITQSNDTIVNIKNGDFCFEYEFDENIQVQSNTQYKIIVKARGGHGNWNSKTINIICN</sequence>
<name>A0A1H6UM11_9FLAO</name>
<evidence type="ECO:0000313" key="2">
    <source>
        <dbReference type="Proteomes" id="UP000199702"/>
    </source>
</evidence>
<evidence type="ECO:0000313" key="1">
    <source>
        <dbReference type="EMBL" id="SEI89260.1"/>
    </source>
</evidence>
<protein>
    <recommendedName>
        <fullName evidence="3">DUF4625 domain-containing protein</fullName>
    </recommendedName>
</protein>
<evidence type="ECO:0008006" key="3">
    <source>
        <dbReference type="Google" id="ProtNLM"/>
    </source>
</evidence>
<dbReference type="OrthoDB" id="1451267at2"/>
<dbReference type="Proteomes" id="UP000199702">
    <property type="component" value="Unassembled WGS sequence"/>
</dbReference>
<organism evidence="1 2">
    <name type="scientific">Flavobacterium terrigena</name>
    <dbReference type="NCBI Taxonomy" id="402734"/>
    <lineage>
        <taxon>Bacteria</taxon>
        <taxon>Pseudomonadati</taxon>
        <taxon>Bacteroidota</taxon>
        <taxon>Flavobacteriia</taxon>
        <taxon>Flavobacteriales</taxon>
        <taxon>Flavobacteriaceae</taxon>
        <taxon>Flavobacterium</taxon>
    </lineage>
</organism>
<reference evidence="2" key="1">
    <citation type="submission" date="2016-10" db="EMBL/GenBank/DDBJ databases">
        <authorList>
            <person name="Varghese N."/>
            <person name="Submissions S."/>
        </authorList>
    </citation>
    <scope>NUCLEOTIDE SEQUENCE [LARGE SCALE GENOMIC DNA]</scope>
    <source>
        <strain evidence="2">DSM 17934</strain>
    </source>
</reference>
<dbReference type="Pfam" id="PF17957">
    <property type="entry name" value="Big_7"/>
    <property type="match status" value="1"/>
</dbReference>
<dbReference type="RefSeq" id="WP_091311961.1">
    <property type="nucleotide sequence ID" value="NZ_CBCSJU010000004.1"/>
</dbReference>
<dbReference type="EMBL" id="FNYA01000004">
    <property type="protein sequence ID" value="SEI89260.1"/>
    <property type="molecule type" value="Genomic_DNA"/>
</dbReference>
<dbReference type="InterPro" id="IPR013783">
    <property type="entry name" value="Ig-like_fold"/>
</dbReference>
<dbReference type="Gene3D" id="2.60.40.10">
    <property type="entry name" value="Immunoglobulins"/>
    <property type="match status" value="1"/>
</dbReference>